<dbReference type="GO" id="GO:0005524">
    <property type="term" value="F:ATP binding"/>
    <property type="evidence" value="ECO:0007669"/>
    <property type="project" value="UniProtKB-UniRule"/>
</dbReference>
<dbReference type="PROSITE" id="PS00109">
    <property type="entry name" value="PROTEIN_KINASE_TYR"/>
    <property type="match status" value="1"/>
</dbReference>
<feature type="binding site" evidence="9">
    <location>
        <position position="264"/>
    </location>
    <ligand>
        <name>ATP</name>
        <dbReference type="ChEBI" id="CHEBI:30616"/>
    </ligand>
</feature>
<dbReference type="Pfam" id="PF00569">
    <property type="entry name" value="ZZ"/>
    <property type="match status" value="2"/>
</dbReference>
<dbReference type="GO" id="GO:0008270">
    <property type="term" value="F:zinc ion binding"/>
    <property type="evidence" value="ECO:0007669"/>
    <property type="project" value="UniProtKB-KW"/>
</dbReference>
<dbReference type="InterPro" id="IPR000719">
    <property type="entry name" value="Prot_kinase_dom"/>
</dbReference>
<keyword evidence="6" id="KW-0862">Zinc</keyword>
<comment type="caution">
    <text evidence="13">The sequence shown here is derived from an EMBL/GenBank/DDBJ whole genome shotgun (WGS) entry which is preliminary data.</text>
</comment>
<dbReference type="InterPro" id="IPR000433">
    <property type="entry name" value="Znf_ZZ"/>
</dbReference>
<dbReference type="AlphaFoldDB" id="A0A817ZCJ7"/>
<protein>
    <submittedName>
        <fullName evidence="13">Uncharacterized protein</fullName>
    </submittedName>
</protein>
<evidence type="ECO:0000313" key="14">
    <source>
        <dbReference type="EMBL" id="CAF4800597.1"/>
    </source>
</evidence>
<evidence type="ECO:0000256" key="9">
    <source>
        <dbReference type="PROSITE-ProRule" id="PRU10141"/>
    </source>
</evidence>
<dbReference type="SMART" id="SM00219">
    <property type="entry name" value="TyrKc"/>
    <property type="match status" value="1"/>
</dbReference>
<evidence type="ECO:0000256" key="4">
    <source>
        <dbReference type="ARBA" id="ARBA00022771"/>
    </source>
</evidence>
<feature type="region of interest" description="Disordered" evidence="10">
    <location>
        <begin position="561"/>
        <end position="591"/>
    </location>
</feature>
<dbReference type="Pfam" id="PF07714">
    <property type="entry name" value="PK_Tyr_Ser-Thr"/>
    <property type="match status" value="1"/>
</dbReference>
<dbReference type="InterPro" id="IPR008266">
    <property type="entry name" value="Tyr_kinase_AS"/>
</dbReference>
<evidence type="ECO:0000256" key="10">
    <source>
        <dbReference type="SAM" id="MobiDB-lite"/>
    </source>
</evidence>
<dbReference type="InterPro" id="IPR011009">
    <property type="entry name" value="Kinase-like_dom_sf"/>
</dbReference>
<dbReference type="PANTHER" id="PTHR44329:SF288">
    <property type="entry name" value="MITOGEN-ACTIVATED PROTEIN KINASE KINASE KINASE 20"/>
    <property type="match status" value="1"/>
</dbReference>
<reference evidence="13" key="1">
    <citation type="submission" date="2021-02" db="EMBL/GenBank/DDBJ databases">
        <authorList>
            <person name="Nowell W R."/>
        </authorList>
    </citation>
    <scope>NUCLEOTIDE SEQUENCE</scope>
</reference>
<dbReference type="InterPro" id="IPR043145">
    <property type="entry name" value="Znf_ZZ_sf"/>
</dbReference>
<dbReference type="EMBL" id="CAJNYV010000857">
    <property type="protein sequence ID" value="CAF3389854.1"/>
    <property type="molecule type" value="Genomic_DNA"/>
</dbReference>
<dbReference type="SUPFAM" id="SSF57850">
    <property type="entry name" value="RING/U-box"/>
    <property type="match status" value="2"/>
</dbReference>
<dbReference type="PROSITE" id="PS50011">
    <property type="entry name" value="PROTEIN_KINASE_DOM"/>
    <property type="match status" value="1"/>
</dbReference>
<dbReference type="Gene3D" id="1.10.510.10">
    <property type="entry name" value="Transferase(Phosphotransferase) domain 1"/>
    <property type="match status" value="1"/>
</dbReference>
<keyword evidence="3 9" id="KW-0547">Nucleotide-binding</keyword>
<dbReference type="Proteomes" id="UP000663838">
    <property type="component" value="Unassembled WGS sequence"/>
</dbReference>
<dbReference type="GO" id="GO:0004674">
    <property type="term" value="F:protein serine/threonine kinase activity"/>
    <property type="evidence" value="ECO:0007669"/>
    <property type="project" value="TreeGrafter"/>
</dbReference>
<evidence type="ECO:0000256" key="3">
    <source>
        <dbReference type="ARBA" id="ARBA00022741"/>
    </source>
</evidence>
<dbReference type="InterPro" id="IPR001245">
    <property type="entry name" value="Ser-Thr/Tyr_kinase_cat_dom"/>
</dbReference>
<keyword evidence="7 9" id="KW-0067">ATP-binding</keyword>
<evidence type="ECO:0000256" key="6">
    <source>
        <dbReference type="ARBA" id="ARBA00022833"/>
    </source>
</evidence>
<keyword evidence="4 8" id="KW-0863">Zinc-finger</keyword>
<dbReference type="InterPro" id="IPR020635">
    <property type="entry name" value="Tyr_kinase_cat_dom"/>
</dbReference>
<keyword evidence="2" id="KW-0479">Metal-binding</keyword>
<dbReference type="Proteomes" id="UP000663865">
    <property type="component" value="Unassembled WGS sequence"/>
</dbReference>
<feature type="domain" description="Protein kinase" evidence="11">
    <location>
        <begin position="235"/>
        <end position="478"/>
    </location>
</feature>
<feature type="compositionally biased region" description="Acidic residues" evidence="10">
    <location>
        <begin position="575"/>
        <end position="591"/>
    </location>
</feature>
<name>A0A817ZCJ7_9BILA</name>
<keyword evidence="5" id="KW-0418">Kinase</keyword>
<evidence type="ECO:0000256" key="5">
    <source>
        <dbReference type="ARBA" id="ARBA00022777"/>
    </source>
</evidence>
<dbReference type="PROSITE" id="PS00107">
    <property type="entry name" value="PROTEIN_KINASE_ATP"/>
    <property type="match status" value="1"/>
</dbReference>
<gene>
    <name evidence="13" type="ORF">KIK155_LOCUS7094</name>
    <name evidence="14" type="ORF">TOA249_LOCUS23334</name>
</gene>
<dbReference type="InterPro" id="IPR017441">
    <property type="entry name" value="Protein_kinase_ATP_BS"/>
</dbReference>
<evidence type="ECO:0000259" key="12">
    <source>
        <dbReference type="PROSITE" id="PS50135"/>
    </source>
</evidence>
<evidence type="ECO:0000256" key="2">
    <source>
        <dbReference type="ARBA" id="ARBA00022723"/>
    </source>
</evidence>
<feature type="region of interest" description="Disordered" evidence="10">
    <location>
        <begin position="1"/>
        <end position="86"/>
    </location>
</feature>
<feature type="domain" description="ZZ-type" evidence="12">
    <location>
        <begin position="88"/>
        <end position="144"/>
    </location>
</feature>
<dbReference type="PANTHER" id="PTHR44329">
    <property type="entry name" value="SERINE/THREONINE-PROTEIN KINASE TNNI3K-RELATED"/>
    <property type="match status" value="1"/>
</dbReference>
<evidence type="ECO:0000256" key="1">
    <source>
        <dbReference type="ARBA" id="ARBA00022679"/>
    </source>
</evidence>
<dbReference type="Gene3D" id="3.30.60.90">
    <property type="match status" value="2"/>
</dbReference>
<evidence type="ECO:0000313" key="15">
    <source>
        <dbReference type="Proteomes" id="UP000663865"/>
    </source>
</evidence>
<sequence>MGCADSHHAAVKSSIQKDSKQKVLHPPNSVHPVRSPLANKNHLKDHNHHNGSAFHTKLPDHGVNERNKHIHDSHVSKKGDSSVHDGNTHHTKCDICDKWPILCDRYRCLECTDFDVCGECFEKRRETESHKSGHAFAHFKLPMELFGRMIGDVDQEVTMERLVEIFQNAKHQGVACDGCSTKSITGIRFKCDTCPSYDLCLKCMKKKKETRHHTAKHPLIVIDENNLNVIEMSDIELGHKLGQGNFGSVYKAKWISRNQQVACKVFDVLLNPQLIKSFVEELSAYNELSGAYILKLYGYVHHTLPDSNGGVQCMLIMENMNKGSLTSVIQKEKVSIITKLNMALNIASGMRKIHGRKMIHRDIRPDNILVNDEYIAKIGDLGIAYRIQTTAQQMATNTGCISYMPPEFYKHKCDQSLDVFTFGLTLYFIFTETFHAYEEEGNIIKLTKNSPVFEEIIERCAHHDSKQRPLAVELESIFALYKRIFEKYAAENNFDYKSQPLNQQNRFFLEFYRSFHKRDKASMETQFSRARADSYDFTASDAIKSTLFAIVMKNALEKEIEGKRKRKGGEKNSNDDSDSYSQDDYDDDDGN</sequence>
<dbReference type="PROSITE" id="PS01357">
    <property type="entry name" value="ZF_ZZ_1"/>
    <property type="match status" value="2"/>
</dbReference>
<dbReference type="InterPro" id="IPR051681">
    <property type="entry name" value="Ser/Thr_Kinases-Pseudokinases"/>
</dbReference>
<keyword evidence="1" id="KW-0808">Transferase</keyword>
<dbReference type="SUPFAM" id="SSF56112">
    <property type="entry name" value="Protein kinase-like (PK-like)"/>
    <property type="match status" value="1"/>
</dbReference>
<dbReference type="PROSITE" id="PS50135">
    <property type="entry name" value="ZF_ZZ_2"/>
    <property type="match status" value="2"/>
</dbReference>
<evidence type="ECO:0000256" key="8">
    <source>
        <dbReference type="PROSITE-ProRule" id="PRU00228"/>
    </source>
</evidence>
<dbReference type="EMBL" id="CAJOBS010002226">
    <property type="protein sequence ID" value="CAF4800597.1"/>
    <property type="molecule type" value="Genomic_DNA"/>
</dbReference>
<feature type="compositionally biased region" description="Basic and acidic residues" evidence="10">
    <location>
        <begin position="57"/>
        <end position="86"/>
    </location>
</feature>
<feature type="domain" description="ZZ-type" evidence="12">
    <location>
        <begin position="171"/>
        <end position="227"/>
    </location>
</feature>
<organism evidence="13 15">
    <name type="scientific">Rotaria socialis</name>
    <dbReference type="NCBI Taxonomy" id="392032"/>
    <lineage>
        <taxon>Eukaryota</taxon>
        <taxon>Metazoa</taxon>
        <taxon>Spiralia</taxon>
        <taxon>Gnathifera</taxon>
        <taxon>Rotifera</taxon>
        <taxon>Eurotatoria</taxon>
        <taxon>Bdelloidea</taxon>
        <taxon>Philodinida</taxon>
        <taxon>Philodinidae</taxon>
        <taxon>Rotaria</taxon>
    </lineage>
</organism>
<dbReference type="GO" id="GO:0004713">
    <property type="term" value="F:protein tyrosine kinase activity"/>
    <property type="evidence" value="ECO:0007669"/>
    <property type="project" value="InterPro"/>
</dbReference>
<dbReference type="SMART" id="SM00291">
    <property type="entry name" value="ZnF_ZZ"/>
    <property type="match status" value="2"/>
</dbReference>
<evidence type="ECO:0000313" key="13">
    <source>
        <dbReference type="EMBL" id="CAF3389854.1"/>
    </source>
</evidence>
<evidence type="ECO:0000256" key="7">
    <source>
        <dbReference type="ARBA" id="ARBA00022840"/>
    </source>
</evidence>
<proteinExistence type="predicted"/>
<evidence type="ECO:0000259" key="11">
    <source>
        <dbReference type="PROSITE" id="PS50011"/>
    </source>
</evidence>
<accession>A0A817ZCJ7</accession>